<proteinExistence type="inferred from homology"/>
<dbReference type="GO" id="GO:0071230">
    <property type="term" value="P:cellular response to amino acid stimulus"/>
    <property type="evidence" value="ECO:0007669"/>
    <property type="project" value="InterPro"/>
</dbReference>
<evidence type="ECO:0000256" key="5">
    <source>
        <dbReference type="ARBA" id="ARBA00022707"/>
    </source>
</evidence>
<comment type="similarity">
    <text evidence="3">Belongs to the LAMTOR1 family.</text>
</comment>
<dbReference type="GO" id="GO:0001919">
    <property type="term" value="P:regulation of receptor recycling"/>
    <property type="evidence" value="ECO:0007669"/>
    <property type="project" value="InterPro"/>
</dbReference>
<dbReference type="PANTHER" id="PTHR13401">
    <property type="entry name" value="RAGULATOR COMPLEX PROTEIN LAMTOR1"/>
    <property type="match status" value="1"/>
</dbReference>
<evidence type="ECO:0000313" key="14">
    <source>
        <dbReference type="Proteomes" id="UP000016665"/>
    </source>
</evidence>
<keyword evidence="10" id="KW-0449">Lipoprotein</keyword>
<dbReference type="Proteomes" id="UP000016665">
    <property type="component" value="Chromosome 1"/>
</dbReference>
<accession>A0A803WAT5</accession>
<evidence type="ECO:0000256" key="8">
    <source>
        <dbReference type="ARBA" id="ARBA00023139"/>
    </source>
</evidence>
<evidence type="ECO:0000256" key="7">
    <source>
        <dbReference type="ARBA" id="ARBA00023136"/>
    </source>
</evidence>
<organism evidence="13 14">
    <name type="scientific">Ficedula albicollis</name>
    <name type="common">Collared flycatcher</name>
    <name type="synonym">Muscicapa albicollis</name>
    <dbReference type="NCBI Taxonomy" id="59894"/>
    <lineage>
        <taxon>Eukaryota</taxon>
        <taxon>Metazoa</taxon>
        <taxon>Chordata</taxon>
        <taxon>Craniata</taxon>
        <taxon>Vertebrata</taxon>
        <taxon>Euteleostomi</taxon>
        <taxon>Archelosauria</taxon>
        <taxon>Archosauria</taxon>
        <taxon>Dinosauria</taxon>
        <taxon>Saurischia</taxon>
        <taxon>Theropoda</taxon>
        <taxon>Coelurosauria</taxon>
        <taxon>Aves</taxon>
        <taxon>Neognathae</taxon>
        <taxon>Neoaves</taxon>
        <taxon>Telluraves</taxon>
        <taxon>Australaves</taxon>
        <taxon>Passeriformes</taxon>
        <taxon>Muscicapidae</taxon>
        <taxon>Ficedula</taxon>
    </lineage>
</organism>
<dbReference type="GO" id="GO:0005085">
    <property type="term" value="F:guanyl-nucleotide exchange factor activity"/>
    <property type="evidence" value="ECO:0007669"/>
    <property type="project" value="TreeGrafter"/>
</dbReference>
<reference evidence="13 14" key="1">
    <citation type="journal article" date="2012" name="Nature">
        <title>The genomic landscape of species divergence in Ficedula flycatchers.</title>
        <authorList>
            <person name="Ellegren H."/>
            <person name="Smeds L."/>
            <person name="Burri R."/>
            <person name="Olason P.I."/>
            <person name="Backstrom N."/>
            <person name="Kawakami T."/>
            <person name="Kunstner A."/>
            <person name="Makinen H."/>
            <person name="Nadachowska-Brzyska K."/>
            <person name="Qvarnstrom A."/>
            <person name="Uebbing S."/>
            <person name="Wolf J.B."/>
        </authorList>
    </citation>
    <scope>NUCLEOTIDE SEQUENCE [LARGE SCALE GENOMIC DNA]</scope>
</reference>
<dbReference type="GO" id="GO:0042632">
    <property type="term" value="P:cholesterol homeostasis"/>
    <property type="evidence" value="ECO:0007669"/>
    <property type="project" value="InterPro"/>
</dbReference>
<dbReference type="GO" id="GO:0005765">
    <property type="term" value="C:lysosomal membrane"/>
    <property type="evidence" value="ECO:0007669"/>
    <property type="project" value="UniProtKB-SubCell"/>
</dbReference>
<evidence type="ECO:0000256" key="4">
    <source>
        <dbReference type="ARBA" id="ARBA00016099"/>
    </source>
</evidence>
<dbReference type="GO" id="GO:0031902">
    <property type="term" value="C:late endosome membrane"/>
    <property type="evidence" value="ECO:0007669"/>
    <property type="project" value="UniProtKB-SubCell"/>
</dbReference>
<evidence type="ECO:0000256" key="10">
    <source>
        <dbReference type="ARBA" id="ARBA00023288"/>
    </source>
</evidence>
<keyword evidence="8" id="KW-0564">Palmitate</keyword>
<dbReference type="GO" id="GO:0007040">
    <property type="term" value="P:lysosome organization"/>
    <property type="evidence" value="ECO:0007669"/>
    <property type="project" value="InterPro"/>
</dbReference>
<evidence type="ECO:0000256" key="12">
    <source>
        <dbReference type="SAM" id="MobiDB-lite"/>
    </source>
</evidence>
<dbReference type="PANTHER" id="PTHR13401:SF2">
    <property type="entry name" value="RAGULATOR COMPLEX PROTEIN LAMTOR1"/>
    <property type="match status" value="1"/>
</dbReference>
<reference evidence="13" key="3">
    <citation type="submission" date="2025-09" db="UniProtKB">
        <authorList>
            <consortium name="Ensembl"/>
        </authorList>
    </citation>
    <scope>IDENTIFICATION</scope>
</reference>
<evidence type="ECO:0000256" key="6">
    <source>
        <dbReference type="ARBA" id="ARBA00022753"/>
    </source>
</evidence>
<dbReference type="GO" id="GO:0032008">
    <property type="term" value="P:positive regulation of TOR signaling"/>
    <property type="evidence" value="ECO:0007669"/>
    <property type="project" value="InterPro"/>
</dbReference>
<dbReference type="InterPro" id="IPR028209">
    <property type="entry name" value="LAMTOR1/MEH1"/>
</dbReference>
<name>A0A803WAT5_FICAL</name>
<dbReference type="AlphaFoldDB" id="A0A803WAT5"/>
<dbReference type="GO" id="GO:0071986">
    <property type="term" value="C:Ragulator complex"/>
    <property type="evidence" value="ECO:0007669"/>
    <property type="project" value="InterPro"/>
</dbReference>
<keyword evidence="5" id="KW-0519">Myristate</keyword>
<reference evidence="13" key="2">
    <citation type="submission" date="2025-08" db="UniProtKB">
        <authorList>
            <consortium name="Ensembl"/>
        </authorList>
    </citation>
    <scope>IDENTIFICATION</scope>
</reference>
<evidence type="ECO:0000256" key="11">
    <source>
        <dbReference type="ARBA" id="ARBA00032695"/>
    </source>
</evidence>
<evidence type="ECO:0000313" key="13">
    <source>
        <dbReference type="Ensembl" id="ENSFALP00000032091.1"/>
    </source>
</evidence>
<evidence type="ECO:0000256" key="3">
    <source>
        <dbReference type="ARBA" id="ARBA00010861"/>
    </source>
</evidence>
<feature type="region of interest" description="Disordered" evidence="12">
    <location>
        <begin position="257"/>
        <end position="291"/>
    </location>
</feature>
<evidence type="ECO:0000256" key="2">
    <source>
        <dbReference type="ARBA" id="ARBA00004577"/>
    </source>
</evidence>
<evidence type="ECO:0000256" key="9">
    <source>
        <dbReference type="ARBA" id="ARBA00023228"/>
    </source>
</evidence>
<dbReference type="GO" id="GO:0045121">
    <property type="term" value="C:membrane raft"/>
    <property type="evidence" value="ECO:0007669"/>
    <property type="project" value="InterPro"/>
</dbReference>
<keyword evidence="9" id="KW-0458">Lysosome</keyword>
<dbReference type="GO" id="GO:0016197">
    <property type="term" value="P:endosomal transport"/>
    <property type="evidence" value="ECO:0007669"/>
    <property type="project" value="InterPro"/>
</dbReference>
<dbReference type="Pfam" id="PF15454">
    <property type="entry name" value="LAMTOR"/>
    <property type="match status" value="1"/>
</dbReference>
<gene>
    <name evidence="13" type="primary">LAMTOR1</name>
</gene>
<keyword evidence="14" id="KW-1185">Reference proteome</keyword>
<dbReference type="GeneTree" id="ENSGT00390000016789"/>
<comment type="subcellular location">
    <subcellularLocation>
        <location evidence="2">Late endosome membrane</location>
        <topology evidence="2">Lipid-anchor</topology>
        <orientation evidence="2">Cytoplasmic side</orientation>
    </subcellularLocation>
    <subcellularLocation>
        <location evidence="1">Lysosome membrane</location>
        <topology evidence="1">Lipid-anchor</topology>
        <orientation evidence="1">Cytoplasmic side</orientation>
    </subcellularLocation>
</comment>
<keyword evidence="7" id="KW-0472">Membrane</keyword>
<evidence type="ECO:0000256" key="1">
    <source>
        <dbReference type="ARBA" id="ARBA00004122"/>
    </source>
</evidence>
<dbReference type="GO" id="GO:0060090">
    <property type="term" value="F:molecular adaptor activity"/>
    <property type="evidence" value="ECO:0007669"/>
    <property type="project" value="TreeGrafter"/>
</dbReference>
<dbReference type="Ensembl" id="ENSFALT00000038958.1">
    <property type="protein sequence ID" value="ENSFALP00000032091.1"/>
    <property type="gene ID" value="ENSFALG00000025763.1"/>
</dbReference>
<protein>
    <recommendedName>
        <fullName evidence="4">Ragulator complex protein LAMTOR1</fullName>
    </recommendedName>
    <alternativeName>
        <fullName evidence="11">Late endosomal/lysosomal adaptor and MAPK and MTOR activator 1</fullName>
    </alternativeName>
</protein>
<dbReference type="GO" id="GO:0043410">
    <property type="term" value="P:positive regulation of MAPK cascade"/>
    <property type="evidence" value="ECO:0007669"/>
    <property type="project" value="InterPro"/>
</dbReference>
<keyword evidence="6" id="KW-0967">Endosome</keyword>
<sequence length="291" mass="30811">MLLGPSAPLPDIRELVAAGVCAACRATAAQSTPLLGGAHSGTAAGPWASAQVLCEPRAQYQGSQDTCQVHCPSSGSFLLQVAACQAPRSPDQPPASCSLCLPLPQGSCGANSPWHFLPGKQPLQPDTLVSSWQHSLGELALEMFVLGCRLVLDFSALVRGCSEMGREFRGSNEPPVGATVLCLCSNIIDVSAADSQGMEQHEYMDRARQYSTRLAMLSNNLTHWKKLPLLPSLTNQPHQVLASDPVPFADLQQVSRAGVSPEPLPCSPETHPHPGGAAMPSWLAQSPDMTY</sequence>